<name>A0A1W2EHR3_9FIRM</name>
<proteinExistence type="predicted"/>
<evidence type="ECO:0000313" key="2">
    <source>
        <dbReference type="Proteomes" id="UP000192738"/>
    </source>
</evidence>
<sequence>MTALFASLPANKKGGRVKNYVFKISRVCNTHKNSPYHLAVVRTIFMNL</sequence>
<dbReference type="Proteomes" id="UP000192738">
    <property type="component" value="Unassembled WGS sequence"/>
</dbReference>
<reference evidence="1 2" key="1">
    <citation type="submission" date="2017-04" db="EMBL/GenBank/DDBJ databases">
        <authorList>
            <person name="Afonso C.L."/>
            <person name="Miller P.J."/>
            <person name="Scott M.A."/>
            <person name="Spackman E."/>
            <person name="Goraichik I."/>
            <person name="Dimitrov K.M."/>
            <person name="Suarez D.L."/>
            <person name="Swayne D.E."/>
        </authorList>
    </citation>
    <scope>NUCLEOTIDE SEQUENCE [LARGE SCALE GENOMIC DNA]</scope>
    <source>
        <strain evidence="1 2">DSM 5090</strain>
    </source>
</reference>
<dbReference type="AlphaFoldDB" id="A0A1W2EHR3"/>
<evidence type="ECO:0000313" key="1">
    <source>
        <dbReference type="EMBL" id="SMD09259.1"/>
    </source>
</evidence>
<keyword evidence="2" id="KW-1185">Reference proteome</keyword>
<accession>A0A1W2EHR3</accession>
<organism evidence="1 2">
    <name type="scientific">Sporomusa malonica</name>
    <dbReference type="NCBI Taxonomy" id="112901"/>
    <lineage>
        <taxon>Bacteria</taxon>
        <taxon>Bacillati</taxon>
        <taxon>Bacillota</taxon>
        <taxon>Negativicutes</taxon>
        <taxon>Selenomonadales</taxon>
        <taxon>Sporomusaceae</taxon>
        <taxon>Sporomusa</taxon>
    </lineage>
</organism>
<gene>
    <name evidence="1" type="ORF">SAMN04488500_12461</name>
</gene>
<protein>
    <submittedName>
        <fullName evidence="1">Uncharacterized protein</fullName>
    </submittedName>
</protein>
<dbReference type="EMBL" id="FWXI01000024">
    <property type="protein sequence ID" value="SMD09259.1"/>
    <property type="molecule type" value="Genomic_DNA"/>
</dbReference>